<proteinExistence type="predicted"/>
<name>W1WQB1_9ZZZZ</name>
<protein>
    <submittedName>
        <fullName evidence="1">Uncharacterized protein</fullName>
    </submittedName>
</protein>
<evidence type="ECO:0000313" key="1">
    <source>
        <dbReference type="EMBL" id="ETJ20377.1"/>
    </source>
</evidence>
<organism evidence="1">
    <name type="scientific">human gut metagenome</name>
    <dbReference type="NCBI Taxonomy" id="408170"/>
    <lineage>
        <taxon>unclassified sequences</taxon>
        <taxon>metagenomes</taxon>
        <taxon>organismal metagenomes</taxon>
    </lineage>
</organism>
<gene>
    <name evidence="1" type="ORF">Q604_UNBC18417G0004</name>
</gene>
<comment type="caution">
    <text evidence="1">The sequence shown here is derived from an EMBL/GenBank/DDBJ whole genome shotgun (WGS) entry which is preliminary data.</text>
</comment>
<sequence length="147" mass="17243">MESLKIGGQLNMLEIRNSDLVQAKSFLYDLKLKPKLSRHRTKLVKLIDEKIKDLSDASNEIIQQYAKKDENGNPIINDNMVEFDNVENRIEFEREDTILINELSKINLDEYPNVYDSIQQALYELDVELDKEKAETYELLCELFNVE</sequence>
<dbReference type="AlphaFoldDB" id="W1WQB1"/>
<reference evidence="1" key="1">
    <citation type="submission" date="2013-12" db="EMBL/GenBank/DDBJ databases">
        <title>A Varibaculum cambriense genome reconstructed from a premature infant gut community with otherwise low bacterial novelty that shifts toward anaerobic metabolism during the third week of life.</title>
        <authorList>
            <person name="Brown C.T."/>
            <person name="Sharon I."/>
            <person name="Thomas B.C."/>
            <person name="Castelle C.J."/>
            <person name="Morowitz M.J."/>
            <person name="Banfield J.F."/>
        </authorList>
    </citation>
    <scope>NUCLEOTIDE SEQUENCE</scope>
</reference>
<accession>W1WQB1</accession>
<dbReference type="EMBL" id="AZMM01018417">
    <property type="protein sequence ID" value="ETJ20377.1"/>
    <property type="molecule type" value="Genomic_DNA"/>
</dbReference>